<keyword evidence="3" id="KW-1185">Reference proteome</keyword>
<reference evidence="2" key="1">
    <citation type="submission" date="2023-02" db="EMBL/GenBank/DDBJ databases">
        <title>Genome of toxic invasive species Heracleum sosnowskyi carries increased number of genes despite the absence of recent whole-genome duplications.</title>
        <authorList>
            <person name="Schelkunov M."/>
            <person name="Shtratnikova V."/>
            <person name="Makarenko M."/>
            <person name="Klepikova A."/>
            <person name="Omelchenko D."/>
            <person name="Novikova G."/>
            <person name="Obukhova E."/>
            <person name="Bogdanov V."/>
            <person name="Penin A."/>
            <person name="Logacheva M."/>
        </authorList>
    </citation>
    <scope>NUCLEOTIDE SEQUENCE</scope>
    <source>
        <strain evidence="2">Hsosn_3</strain>
        <tissue evidence="2">Leaf</tissue>
    </source>
</reference>
<name>A0AAD8N9B4_9APIA</name>
<sequence>MKCIKHFATDLTSIDGVCSTCLTDRLIIVIQAQTKANLESKLAGKAHRNCTVSESESPEQICVSPSLSCNKVENGTTPQVVYKKVKKFSNFFRSKGSSDPDPNSSPWRMKSMLPKKKSCIFNSDASRVMQRPCKGMSPADDSDGELNSLDSTPQWKETPSRMTTPMHFRCKKMNQARNLTGFAFCLSPLVRPSPNRKTPENQNSGETRVQVKPHIGAASAFCANRSKKLANCGRFNRNY</sequence>
<dbReference type="EMBL" id="JAUIZM010000001">
    <property type="protein sequence ID" value="KAK1401479.1"/>
    <property type="molecule type" value="Genomic_DNA"/>
</dbReference>
<accession>A0AAD8N9B4</accession>
<evidence type="ECO:0000313" key="3">
    <source>
        <dbReference type="Proteomes" id="UP001237642"/>
    </source>
</evidence>
<evidence type="ECO:0000256" key="1">
    <source>
        <dbReference type="SAM" id="MobiDB-lite"/>
    </source>
</evidence>
<dbReference type="AlphaFoldDB" id="A0AAD8N9B4"/>
<organism evidence="2 3">
    <name type="scientific">Heracleum sosnowskyi</name>
    <dbReference type="NCBI Taxonomy" id="360622"/>
    <lineage>
        <taxon>Eukaryota</taxon>
        <taxon>Viridiplantae</taxon>
        <taxon>Streptophyta</taxon>
        <taxon>Embryophyta</taxon>
        <taxon>Tracheophyta</taxon>
        <taxon>Spermatophyta</taxon>
        <taxon>Magnoliopsida</taxon>
        <taxon>eudicotyledons</taxon>
        <taxon>Gunneridae</taxon>
        <taxon>Pentapetalae</taxon>
        <taxon>asterids</taxon>
        <taxon>campanulids</taxon>
        <taxon>Apiales</taxon>
        <taxon>Apiaceae</taxon>
        <taxon>Apioideae</taxon>
        <taxon>apioid superclade</taxon>
        <taxon>Tordylieae</taxon>
        <taxon>Tordyliinae</taxon>
        <taxon>Heracleum</taxon>
    </lineage>
</organism>
<proteinExistence type="predicted"/>
<dbReference type="PANTHER" id="PTHR35486">
    <property type="entry name" value="EXPRESSED PROTEIN"/>
    <property type="match status" value="1"/>
</dbReference>
<reference evidence="2" key="2">
    <citation type="submission" date="2023-05" db="EMBL/GenBank/DDBJ databases">
        <authorList>
            <person name="Schelkunov M.I."/>
        </authorList>
    </citation>
    <scope>NUCLEOTIDE SEQUENCE</scope>
    <source>
        <strain evidence="2">Hsosn_3</strain>
        <tissue evidence="2">Leaf</tissue>
    </source>
</reference>
<gene>
    <name evidence="2" type="ORF">POM88_001084</name>
</gene>
<comment type="caution">
    <text evidence="2">The sequence shown here is derived from an EMBL/GenBank/DDBJ whole genome shotgun (WGS) entry which is preliminary data.</text>
</comment>
<feature type="compositionally biased region" description="Polar residues" evidence="1">
    <location>
        <begin position="148"/>
        <end position="162"/>
    </location>
</feature>
<dbReference type="Proteomes" id="UP001237642">
    <property type="component" value="Unassembled WGS sequence"/>
</dbReference>
<protein>
    <submittedName>
        <fullName evidence="2">Flotillin-2 like</fullName>
    </submittedName>
</protein>
<dbReference type="PANTHER" id="PTHR35486:SF1">
    <property type="entry name" value="OS02G0689500 PROTEIN"/>
    <property type="match status" value="1"/>
</dbReference>
<evidence type="ECO:0000313" key="2">
    <source>
        <dbReference type="EMBL" id="KAK1401479.1"/>
    </source>
</evidence>
<feature type="region of interest" description="Disordered" evidence="1">
    <location>
        <begin position="130"/>
        <end position="162"/>
    </location>
</feature>